<dbReference type="EMBL" id="CAFBQP010000025">
    <property type="protein sequence ID" value="CAB5058943.1"/>
    <property type="molecule type" value="Genomic_DNA"/>
</dbReference>
<evidence type="ECO:0000313" key="2">
    <source>
        <dbReference type="EMBL" id="CAB4710980.1"/>
    </source>
</evidence>
<dbReference type="PANTHER" id="PTHR34932:SF1">
    <property type="entry name" value="TRPL TRANSLOCATION DEFECT PROTEIN 14"/>
    <property type="match status" value="1"/>
</dbReference>
<dbReference type="GO" id="GO:0070300">
    <property type="term" value="F:phosphatidic acid binding"/>
    <property type="evidence" value="ECO:0007669"/>
    <property type="project" value="TreeGrafter"/>
</dbReference>
<dbReference type="AlphaFoldDB" id="A0A6J6QGM7"/>
<dbReference type="EMBL" id="CAEZYY010000019">
    <property type="protein sequence ID" value="CAB4758557.1"/>
    <property type="molecule type" value="Genomic_DNA"/>
</dbReference>
<protein>
    <submittedName>
        <fullName evidence="2">Unannotated protein</fullName>
    </submittedName>
</protein>
<accession>A0A6J6QGM7</accession>
<organism evidence="2">
    <name type="scientific">freshwater metagenome</name>
    <dbReference type="NCBI Taxonomy" id="449393"/>
    <lineage>
        <taxon>unclassified sequences</taxon>
        <taxon>metagenomes</taxon>
        <taxon>ecological metagenomes</taxon>
    </lineage>
</organism>
<dbReference type="Gene3D" id="3.40.50.300">
    <property type="entry name" value="P-loop containing nucleotide triphosphate hydrolases"/>
    <property type="match status" value="1"/>
</dbReference>
<dbReference type="InterPro" id="IPR038727">
    <property type="entry name" value="NadR/Ttd14_AAA_dom"/>
</dbReference>
<dbReference type="SUPFAM" id="SSF52540">
    <property type="entry name" value="P-loop containing nucleoside triphosphate hydrolases"/>
    <property type="match status" value="1"/>
</dbReference>
<dbReference type="GO" id="GO:0005525">
    <property type="term" value="F:GTP binding"/>
    <property type="evidence" value="ECO:0007669"/>
    <property type="project" value="TreeGrafter"/>
</dbReference>
<dbReference type="GO" id="GO:0035091">
    <property type="term" value="F:phosphatidylinositol binding"/>
    <property type="evidence" value="ECO:0007669"/>
    <property type="project" value="TreeGrafter"/>
</dbReference>
<evidence type="ECO:0000313" key="4">
    <source>
        <dbReference type="EMBL" id="CAB5058943.1"/>
    </source>
</evidence>
<feature type="domain" description="NadR/Ttd14 AAA" evidence="1">
    <location>
        <begin position="11"/>
        <end position="168"/>
    </location>
</feature>
<evidence type="ECO:0000259" key="1">
    <source>
        <dbReference type="Pfam" id="PF13521"/>
    </source>
</evidence>
<dbReference type="InterPro" id="IPR027417">
    <property type="entry name" value="P-loop_NTPase"/>
</dbReference>
<name>A0A6J6QGM7_9ZZZZ</name>
<reference evidence="2" key="1">
    <citation type="submission" date="2020-05" db="EMBL/GenBank/DDBJ databases">
        <authorList>
            <person name="Chiriac C."/>
            <person name="Salcher M."/>
            <person name="Ghai R."/>
            <person name="Kavagutti S V."/>
        </authorList>
    </citation>
    <scope>NUCLEOTIDE SEQUENCE</scope>
</reference>
<dbReference type="EMBL" id="CAEZXX010000071">
    <property type="protein sequence ID" value="CAB4710980.1"/>
    <property type="molecule type" value="Genomic_DNA"/>
</dbReference>
<dbReference type="InterPro" id="IPR053227">
    <property type="entry name" value="TRPL-trafficking_regulator"/>
</dbReference>
<gene>
    <name evidence="2" type="ORF">UFOPK2602_01154</name>
    <name evidence="3" type="ORF">UFOPK2806_01491</name>
    <name evidence="4" type="ORF">UFOPK4306_00826</name>
</gene>
<dbReference type="Pfam" id="PF13521">
    <property type="entry name" value="AAA_28"/>
    <property type="match status" value="1"/>
</dbReference>
<proteinExistence type="predicted"/>
<dbReference type="PANTHER" id="PTHR34932">
    <property type="entry name" value="TRPL TRANSLOCATION DEFECT PROTEIN 14"/>
    <property type="match status" value="1"/>
</dbReference>
<evidence type="ECO:0000313" key="3">
    <source>
        <dbReference type="EMBL" id="CAB4758557.1"/>
    </source>
</evidence>
<sequence>MNPSDRPRPLRIALTGGPGAGKTTAADLFRREIGDDVIVVPEAATILFGGGFPRVSEEAAERSLQRAIFEVQHSLEDVQATRYPDRILLCDRGSVDGAAYWPDGASEFFSMMNSSYEVELARYDVVLFFETSAVGGIRFEGGNRYRTESNEQAVALDRRLHDLWSPHPRFHLVPHSPSFIRKITVGLSILESVVAELRPGRRNSDPET</sequence>